<sequence>MGGYHRLSLPPEAVLDPQPAIARSIALKSQRKSVRMSIAHGITKLGVVGAGQMGGGIAYVAALKAQVPHVLICDASPPALAKGISFLEKLLAKDVSKGKITQQQADAARARLMPVTTLDAFAEHADGPPQMVIEAATENLPVKLAIFRQLAASLPLSTILATNTSSISVTKIAAAAVKEGAAPDSDDARLGPARSLGLHFFNPVPVMSLVELIPALQTSPEVIARARAFAQACGKTVTTSQDTPGFVSNRLLMPFINEAVLALEQGIASREDIDTTLKLGMGHPMGPLTLADFIGLDTCLSIMEVLQRETGDSKYRPAVLLGRMVDAGWLGKKSGKGFYEY</sequence>
<dbReference type="Gene3D" id="3.40.50.720">
    <property type="entry name" value="NAD(P)-binding Rossmann-like Domain"/>
    <property type="match status" value="1"/>
</dbReference>
<dbReference type="SUPFAM" id="SSF48179">
    <property type="entry name" value="6-phosphogluconate dehydrogenase C-terminal domain-like"/>
    <property type="match status" value="1"/>
</dbReference>
<evidence type="ECO:0000313" key="5">
    <source>
        <dbReference type="EMBL" id="KAE8263713.1"/>
    </source>
</evidence>
<feature type="domain" description="3-hydroxyacyl-CoA dehydrogenase C-terminal" evidence="3">
    <location>
        <begin position="245"/>
        <end position="341"/>
    </location>
</feature>
<dbReference type="Proteomes" id="UP000077671">
    <property type="component" value="Unassembled WGS sequence"/>
</dbReference>
<evidence type="ECO:0000313" key="6">
    <source>
        <dbReference type="Proteomes" id="UP000077671"/>
    </source>
</evidence>
<dbReference type="EMBL" id="LWDD02000120">
    <property type="protein sequence ID" value="KAE8263713.1"/>
    <property type="molecule type" value="Genomic_DNA"/>
</dbReference>
<evidence type="ECO:0000259" key="3">
    <source>
        <dbReference type="Pfam" id="PF00725"/>
    </source>
</evidence>
<dbReference type="SUPFAM" id="SSF51735">
    <property type="entry name" value="NAD(P)-binding Rossmann-fold domains"/>
    <property type="match status" value="1"/>
</dbReference>
<dbReference type="GO" id="GO:0016616">
    <property type="term" value="F:oxidoreductase activity, acting on the CH-OH group of donors, NAD or NADP as acceptor"/>
    <property type="evidence" value="ECO:0007669"/>
    <property type="project" value="InterPro"/>
</dbReference>
<dbReference type="InterPro" id="IPR006176">
    <property type="entry name" value="3-OHacyl-CoA_DH_NAD-bd"/>
</dbReference>
<proteinExistence type="inferred from homology"/>
<dbReference type="PANTHER" id="PTHR48075">
    <property type="entry name" value="3-HYDROXYACYL-COA DEHYDROGENASE FAMILY PROTEIN"/>
    <property type="match status" value="1"/>
</dbReference>
<dbReference type="InterPro" id="IPR013328">
    <property type="entry name" value="6PGD_dom2"/>
</dbReference>
<dbReference type="Pfam" id="PF00725">
    <property type="entry name" value="3HCDH"/>
    <property type="match status" value="1"/>
</dbReference>
<name>A0A177ULY6_9BASI</name>
<dbReference type="PIRSF" id="PIRSF000105">
    <property type="entry name" value="HCDH"/>
    <property type="match status" value="1"/>
</dbReference>
<feature type="domain" description="3-hydroxyacyl-CoA dehydrogenase NAD binding" evidence="4">
    <location>
        <begin position="44"/>
        <end position="242"/>
    </location>
</feature>
<evidence type="ECO:0000256" key="2">
    <source>
        <dbReference type="ARBA" id="ARBA00023002"/>
    </source>
</evidence>
<dbReference type="PANTHER" id="PTHR48075:SF5">
    <property type="entry name" value="3-HYDROXYBUTYRYL-COA DEHYDROGENASE"/>
    <property type="match status" value="1"/>
</dbReference>
<dbReference type="GO" id="GO:0070403">
    <property type="term" value="F:NAD+ binding"/>
    <property type="evidence" value="ECO:0007669"/>
    <property type="project" value="InterPro"/>
</dbReference>
<dbReference type="Gene3D" id="1.10.1040.10">
    <property type="entry name" value="N-(1-d-carboxylethyl)-l-norvaline Dehydrogenase, domain 2"/>
    <property type="match status" value="1"/>
</dbReference>
<evidence type="ECO:0000256" key="1">
    <source>
        <dbReference type="ARBA" id="ARBA00009463"/>
    </source>
</evidence>
<dbReference type="Pfam" id="PF02737">
    <property type="entry name" value="3HCDH_N"/>
    <property type="match status" value="1"/>
</dbReference>
<comment type="similarity">
    <text evidence="1">Belongs to the 3-hydroxyacyl-CoA dehydrogenase family.</text>
</comment>
<keyword evidence="2" id="KW-0560">Oxidoreductase</keyword>
<dbReference type="AlphaFoldDB" id="A0A177ULY6"/>
<dbReference type="GO" id="GO:0006631">
    <property type="term" value="P:fatty acid metabolic process"/>
    <property type="evidence" value="ECO:0007669"/>
    <property type="project" value="InterPro"/>
</dbReference>
<dbReference type="InterPro" id="IPR006108">
    <property type="entry name" value="3HC_DH_C"/>
</dbReference>
<dbReference type="InterPro" id="IPR008927">
    <property type="entry name" value="6-PGluconate_DH-like_C_sf"/>
</dbReference>
<protein>
    <submittedName>
        <fullName evidence="5">Uncharacterized protein</fullName>
    </submittedName>
</protein>
<organism evidence="5 6">
    <name type="scientific">Tilletia caries</name>
    <name type="common">wheat bunt fungus</name>
    <dbReference type="NCBI Taxonomy" id="13290"/>
    <lineage>
        <taxon>Eukaryota</taxon>
        <taxon>Fungi</taxon>
        <taxon>Dikarya</taxon>
        <taxon>Basidiomycota</taxon>
        <taxon>Ustilaginomycotina</taxon>
        <taxon>Exobasidiomycetes</taxon>
        <taxon>Tilletiales</taxon>
        <taxon>Tilletiaceae</taxon>
        <taxon>Tilletia</taxon>
    </lineage>
</organism>
<comment type="caution">
    <text evidence="5">The sequence shown here is derived from an EMBL/GenBank/DDBJ whole genome shotgun (WGS) entry which is preliminary data.</text>
</comment>
<evidence type="ECO:0000259" key="4">
    <source>
        <dbReference type="Pfam" id="PF02737"/>
    </source>
</evidence>
<accession>A0A177ULY6</accession>
<gene>
    <name evidence="5" type="ORF">A4X03_0g1474</name>
</gene>
<dbReference type="InterPro" id="IPR022694">
    <property type="entry name" value="3-OHacyl-CoA_DH"/>
</dbReference>
<reference evidence="5" key="1">
    <citation type="submission" date="2016-04" db="EMBL/GenBank/DDBJ databases">
        <authorList>
            <person name="Nguyen H.D."/>
            <person name="Kesanakurti P."/>
            <person name="Cullis J."/>
            <person name="Levesque C.A."/>
            <person name="Hambleton S."/>
        </authorList>
    </citation>
    <scope>NUCLEOTIDE SEQUENCE</scope>
    <source>
        <strain evidence="5">DAOMC 238032</strain>
    </source>
</reference>
<reference evidence="5" key="2">
    <citation type="journal article" date="2019" name="IMA Fungus">
        <title>Genome sequencing and comparison of five Tilletia species to identify candidate genes for the detection of regulated species infecting wheat.</title>
        <authorList>
            <person name="Nguyen H.D.T."/>
            <person name="Sultana T."/>
            <person name="Kesanakurti P."/>
            <person name="Hambleton S."/>
        </authorList>
    </citation>
    <scope>NUCLEOTIDE SEQUENCE</scope>
    <source>
        <strain evidence="5">DAOMC 238032</strain>
    </source>
</reference>
<dbReference type="InterPro" id="IPR036291">
    <property type="entry name" value="NAD(P)-bd_dom_sf"/>
</dbReference>